<reference evidence="1 2" key="1">
    <citation type="submission" date="2016-12" db="EMBL/GenBank/DDBJ databases">
        <title>Genomic comparison of strains in the 'Actinomyces naeslundii' group.</title>
        <authorList>
            <person name="Mughal S.R."/>
            <person name="Do T."/>
            <person name="Gilbert S.C."/>
            <person name="Witherden E.A."/>
            <person name="Didelot X."/>
            <person name="Beighton D."/>
        </authorList>
    </citation>
    <scope>NUCLEOTIDE SEQUENCE [LARGE SCALE GENOMIC DNA]</scope>
    <source>
        <strain evidence="1 2">NCTC 10301</strain>
    </source>
</reference>
<dbReference type="AlphaFoldDB" id="A0A854D948"/>
<sequence length="66" mass="7398">MSNEQAGIPAELTEALSENETAEKIFAALPSSHQNEYLRWIGEAKRAETRQRRAAKAVEMMVDKHG</sequence>
<protein>
    <submittedName>
        <fullName evidence="1">Bacteriocin-protection protein</fullName>
    </submittedName>
</protein>
<dbReference type="EMBL" id="MSRR01000003">
    <property type="protein sequence ID" value="OMG38446.1"/>
    <property type="molecule type" value="Genomic_DNA"/>
</dbReference>
<accession>A0A854D948</accession>
<evidence type="ECO:0000313" key="1">
    <source>
        <dbReference type="EMBL" id="OMG38446.1"/>
    </source>
</evidence>
<gene>
    <name evidence="1" type="ORF">BKH33_01295</name>
</gene>
<comment type="caution">
    <text evidence="1">The sequence shown here is derived from an EMBL/GenBank/DDBJ whole genome shotgun (WGS) entry which is preliminary data.</text>
</comment>
<dbReference type="Proteomes" id="UP000187035">
    <property type="component" value="Unassembled WGS sequence"/>
</dbReference>
<organism evidence="1 2">
    <name type="scientific">Actinomyces naeslundii</name>
    <dbReference type="NCBI Taxonomy" id="1655"/>
    <lineage>
        <taxon>Bacteria</taxon>
        <taxon>Bacillati</taxon>
        <taxon>Actinomycetota</taxon>
        <taxon>Actinomycetes</taxon>
        <taxon>Actinomycetales</taxon>
        <taxon>Actinomycetaceae</taxon>
        <taxon>Actinomyces</taxon>
    </lineage>
</organism>
<dbReference type="Pfam" id="PF13376">
    <property type="entry name" value="OmdA"/>
    <property type="match status" value="1"/>
</dbReference>
<proteinExistence type="predicted"/>
<dbReference type="GeneID" id="64256561"/>
<name>A0A854D948_ACTNA</name>
<evidence type="ECO:0000313" key="2">
    <source>
        <dbReference type="Proteomes" id="UP000187035"/>
    </source>
</evidence>
<dbReference type="RefSeq" id="WP_003783263.1">
    <property type="nucleotide sequence ID" value="NZ_CAURHQ010000002.1"/>
</dbReference>